<protein>
    <recommendedName>
        <fullName evidence="2">PH domain-containing protein</fullName>
    </recommendedName>
</protein>
<dbReference type="GO" id="GO:0005769">
    <property type="term" value="C:early endosome"/>
    <property type="evidence" value="ECO:0007669"/>
    <property type="project" value="TreeGrafter"/>
</dbReference>
<dbReference type="GO" id="GO:0055037">
    <property type="term" value="C:recycling endosome"/>
    <property type="evidence" value="ECO:0007669"/>
    <property type="project" value="TreeGrafter"/>
</dbReference>
<dbReference type="SUPFAM" id="SSF50729">
    <property type="entry name" value="PH domain-like"/>
    <property type="match status" value="1"/>
</dbReference>
<dbReference type="AlphaFoldDB" id="A0AAV8XJI2"/>
<dbReference type="GO" id="GO:0001881">
    <property type="term" value="P:receptor recycling"/>
    <property type="evidence" value="ECO:0007669"/>
    <property type="project" value="TreeGrafter"/>
</dbReference>
<dbReference type="InterPro" id="IPR001849">
    <property type="entry name" value="PH_domain"/>
</dbReference>
<dbReference type="PANTHER" id="PTHR22902">
    <property type="entry name" value="SESQUIPEDALIAN"/>
    <property type="match status" value="1"/>
</dbReference>
<dbReference type="SMART" id="SM00233">
    <property type="entry name" value="PH"/>
    <property type="match status" value="1"/>
</dbReference>
<dbReference type="Pfam" id="PF00169">
    <property type="entry name" value="PH"/>
    <property type="match status" value="1"/>
</dbReference>
<evidence type="ECO:0000313" key="4">
    <source>
        <dbReference type="Proteomes" id="UP001162162"/>
    </source>
</evidence>
<keyword evidence="4" id="KW-1185">Reference proteome</keyword>
<dbReference type="GO" id="GO:0007032">
    <property type="term" value="P:endosome organization"/>
    <property type="evidence" value="ECO:0007669"/>
    <property type="project" value="TreeGrafter"/>
</dbReference>
<gene>
    <name evidence="3" type="ORF">NQ318_010889</name>
</gene>
<feature type="domain" description="PH" evidence="2">
    <location>
        <begin position="8"/>
        <end position="107"/>
    </location>
</feature>
<evidence type="ECO:0000313" key="3">
    <source>
        <dbReference type="EMBL" id="KAJ8939134.1"/>
    </source>
</evidence>
<dbReference type="InterPro" id="IPR011993">
    <property type="entry name" value="PH-like_dom_sf"/>
</dbReference>
<evidence type="ECO:0000259" key="2">
    <source>
        <dbReference type="PROSITE" id="PS50003"/>
    </source>
</evidence>
<dbReference type="GO" id="GO:0042147">
    <property type="term" value="P:retrograde transport, endosome to Golgi"/>
    <property type="evidence" value="ECO:0007669"/>
    <property type="project" value="TreeGrafter"/>
</dbReference>
<dbReference type="GO" id="GO:0005802">
    <property type="term" value="C:trans-Golgi network"/>
    <property type="evidence" value="ECO:0007669"/>
    <property type="project" value="TreeGrafter"/>
</dbReference>
<dbReference type="CDD" id="cd00821">
    <property type="entry name" value="PH"/>
    <property type="match status" value="1"/>
</dbReference>
<name>A0AAV8XJI2_9CUCU</name>
<dbReference type="Gene3D" id="2.30.29.30">
    <property type="entry name" value="Pleckstrin-homology domain (PH domain)/Phosphotyrosine-binding domain (PTB)"/>
    <property type="match status" value="1"/>
</dbReference>
<dbReference type="PANTHER" id="PTHR22902:SF27">
    <property type="entry name" value="PLECKSTRIN HOMOLOGY DOMAIN-CONTAINING FAMILY A MEMBER 3"/>
    <property type="match status" value="1"/>
</dbReference>
<keyword evidence="1" id="KW-0597">Phosphoprotein</keyword>
<proteinExistence type="predicted"/>
<dbReference type="GO" id="GO:0005829">
    <property type="term" value="C:cytosol"/>
    <property type="evidence" value="ECO:0007669"/>
    <property type="project" value="GOC"/>
</dbReference>
<comment type="caution">
    <text evidence="3">The sequence shown here is derived from an EMBL/GenBank/DDBJ whole genome shotgun (WGS) entry which is preliminary data.</text>
</comment>
<dbReference type="InterPro" id="IPR045188">
    <property type="entry name" value="Boi1/Boi2-like"/>
</dbReference>
<sequence>MDENSKMNSKVSGYLDKKGKMKMMSSYKRYWFVLEGRLLLYYRSKDEYEAISPCKGSINLGPPCNVKPCYSTPGVFQIETRTSTITLRAENQEDQNRWMQGIMSALNQNKNSSKLGHFRYSLNASSHEQTDKQKLYRQSKAQSRDFKKIGAHSYGDSIDAINQIANNKKGENISNSDESLPYPSDLTFRNSILMDHQYEPLKNKVSSEGILLPTEHKPKEHIYEGISRNSTASSTSSKKNEVYKTPRDITTQENNNIHSDRAIVVEEDGERRTTFLLDNEVYANPKINTQNNNGIRGRETSLILENETYHIPDKMRFRNGDSEVIYNEPKCTEVIDHNENNVVLRKNRHLAECEERRIPLLKYTTPKKNVSRTNSTSEYEDLDIVEYSERQYQTIDDICEERSNKSKSILKKTKKTKYSKGNTDDNKKDVKLKKALALLESVEEEEQA</sequence>
<dbReference type="PROSITE" id="PS50003">
    <property type="entry name" value="PH_DOMAIN"/>
    <property type="match status" value="1"/>
</dbReference>
<evidence type="ECO:0000256" key="1">
    <source>
        <dbReference type="ARBA" id="ARBA00022553"/>
    </source>
</evidence>
<reference evidence="3" key="1">
    <citation type="journal article" date="2023" name="Insect Mol. Biol.">
        <title>Genome sequencing provides insights into the evolution of gene families encoding plant cell wall-degrading enzymes in longhorned beetles.</title>
        <authorList>
            <person name="Shin N.R."/>
            <person name="Okamura Y."/>
            <person name="Kirsch R."/>
            <person name="Pauchet Y."/>
        </authorList>
    </citation>
    <scope>NUCLEOTIDE SEQUENCE</scope>
    <source>
        <strain evidence="3">AMC_N1</strain>
    </source>
</reference>
<dbReference type="Proteomes" id="UP001162162">
    <property type="component" value="Unassembled WGS sequence"/>
</dbReference>
<dbReference type="EMBL" id="JAPWTK010000506">
    <property type="protein sequence ID" value="KAJ8939134.1"/>
    <property type="molecule type" value="Genomic_DNA"/>
</dbReference>
<accession>A0AAV8XJI2</accession>
<organism evidence="3 4">
    <name type="scientific">Aromia moschata</name>
    <dbReference type="NCBI Taxonomy" id="1265417"/>
    <lineage>
        <taxon>Eukaryota</taxon>
        <taxon>Metazoa</taxon>
        <taxon>Ecdysozoa</taxon>
        <taxon>Arthropoda</taxon>
        <taxon>Hexapoda</taxon>
        <taxon>Insecta</taxon>
        <taxon>Pterygota</taxon>
        <taxon>Neoptera</taxon>
        <taxon>Endopterygota</taxon>
        <taxon>Coleoptera</taxon>
        <taxon>Polyphaga</taxon>
        <taxon>Cucujiformia</taxon>
        <taxon>Chrysomeloidea</taxon>
        <taxon>Cerambycidae</taxon>
        <taxon>Cerambycinae</taxon>
        <taxon>Callichromatini</taxon>
        <taxon>Aromia</taxon>
    </lineage>
</organism>